<dbReference type="Gene3D" id="3.30.420.10">
    <property type="entry name" value="Ribonuclease H-like superfamily/Ribonuclease H"/>
    <property type="match status" value="1"/>
</dbReference>
<dbReference type="CDD" id="cd06127">
    <property type="entry name" value="DEDDh"/>
    <property type="match status" value="1"/>
</dbReference>
<sequence length="226" mass="26141">MSKIAWLDLETSGLKAYENAILQIALLIEEDGKVKDKFVSYVAPLPDDIIDNGALEVNGLDREQIKTFPDPKIVIKQLVNFLNLHVNKFDTTDKLAMAGYNVVFDDKFLRAWFKKLNEKYYGSYFYWRRICVLDHSIHYMVLKNMILPRGFKLAAAIEMFDVKMGKAHDAEADIIATRNVYHQINKRLFGDAYIFEEYPKTVLHDATQSPTTVKTQAESILERLRK</sequence>
<dbReference type="AlphaFoldDB" id="A0A0F9REY2"/>
<evidence type="ECO:0000256" key="3">
    <source>
        <dbReference type="ARBA" id="ARBA00022839"/>
    </source>
</evidence>
<dbReference type="SUPFAM" id="SSF53098">
    <property type="entry name" value="Ribonuclease H-like"/>
    <property type="match status" value="1"/>
</dbReference>
<dbReference type="PANTHER" id="PTHR30231:SF4">
    <property type="entry name" value="PROTEIN NEN2"/>
    <property type="match status" value="1"/>
</dbReference>
<dbReference type="InterPro" id="IPR012337">
    <property type="entry name" value="RNaseH-like_sf"/>
</dbReference>
<evidence type="ECO:0000256" key="1">
    <source>
        <dbReference type="ARBA" id="ARBA00022722"/>
    </source>
</evidence>
<evidence type="ECO:0000313" key="5">
    <source>
        <dbReference type="EMBL" id="KKN53444.1"/>
    </source>
</evidence>
<keyword evidence="3" id="KW-0269">Exonuclease</keyword>
<dbReference type="GO" id="GO:0008408">
    <property type="term" value="F:3'-5' exonuclease activity"/>
    <property type="evidence" value="ECO:0007669"/>
    <property type="project" value="TreeGrafter"/>
</dbReference>
<organism evidence="5">
    <name type="scientific">marine sediment metagenome</name>
    <dbReference type="NCBI Taxonomy" id="412755"/>
    <lineage>
        <taxon>unclassified sequences</taxon>
        <taxon>metagenomes</taxon>
        <taxon>ecological metagenomes</taxon>
    </lineage>
</organism>
<reference evidence="5" key="1">
    <citation type="journal article" date="2015" name="Nature">
        <title>Complex archaea that bridge the gap between prokaryotes and eukaryotes.</title>
        <authorList>
            <person name="Spang A."/>
            <person name="Saw J.H."/>
            <person name="Jorgensen S.L."/>
            <person name="Zaremba-Niedzwiedzka K."/>
            <person name="Martijn J."/>
            <person name="Lind A.E."/>
            <person name="van Eijk R."/>
            <person name="Schleper C."/>
            <person name="Guy L."/>
            <person name="Ettema T.J."/>
        </authorList>
    </citation>
    <scope>NUCLEOTIDE SEQUENCE</scope>
</reference>
<dbReference type="InterPro" id="IPR036397">
    <property type="entry name" value="RNaseH_sf"/>
</dbReference>
<evidence type="ECO:0000256" key="2">
    <source>
        <dbReference type="ARBA" id="ARBA00022801"/>
    </source>
</evidence>
<keyword evidence="2" id="KW-0378">Hydrolase</keyword>
<dbReference type="Pfam" id="PF00929">
    <property type="entry name" value="RNase_T"/>
    <property type="match status" value="1"/>
</dbReference>
<accession>A0A0F9REY2</accession>
<proteinExistence type="predicted"/>
<dbReference type="GO" id="GO:0003676">
    <property type="term" value="F:nucleic acid binding"/>
    <property type="evidence" value="ECO:0007669"/>
    <property type="project" value="InterPro"/>
</dbReference>
<name>A0A0F9REY2_9ZZZZ</name>
<comment type="caution">
    <text evidence="5">The sequence shown here is derived from an EMBL/GenBank/DDBJ whole genome shotgun (WGS) entry which is preliminary data.</text>
</comment>
<dbReference type="EMBL" id="LAZR01000971">
    <property type="protein sequence ID" value="KKN53444.1"/>
    <property type="molecule type" value="Genomic_DNA"/>
</dbReference>
<gene>
    <name evidence="5" type="ORF">LCGC14_0602280</name>
</gene>
<dbReference type="SMART" id="SM00479">
    <property type="entry name" value="EXOIII"/>
    <property type="match status" value="1"/>
</dbReference>
<dbReference type="InterPro" id="IPR013520">
    <property type="entry name" value="Ribonucl_H"/>
</dbReference>
<protein>
    <recommendedName>
        <fullName evidence="4">Exonuclease domain-containing protein</fullName>
    </recommendedName>
</protein>
<dbReference type="PANTHER" id="PTHR30231">
    <property type="entry name" value="DNA POLYMERASE III SUBUNIT EPSILON"/>
    <property type="match status" value="1"/>
</dbReference>
<keyword evidence="1" id="KW-0540">Nuclease</keyword>
<evidence type="ECO:0000259" key="4">
    <source>
        <dbReference type="SMART" id="SM00479"/>
    </source>
</evidence>
<feature type="domain" description="Exonuclease" evidence="4">
    <location>
        <begin position="3"/>
        <end position="190"/>
    </location>
</feature>